<reference evidence="3" key="1">
    <citation type="journal article" date="2019" name="Int. J. Syst. Evol. Microbiol.">
        <title>The Global Catalogue of Microorganisms (GCM) 10K type strain sequencing project: providing services to taxonomists for standard genome sequencing and annotation.</title>
        <authorList>
            <consortium name="The Broad Institute Genomics Platform"/>
            <consortium name="The Broad Institute Genome Sequencing Center for Infectious Disease"/>
            <person name="Wu L."/>
            <person name="Ma J."/>
        </authorList>
    </citation>
    <scope>NUCLEOTIDE SEQUENCE [LARGE SCALE GENOMIC DNA]</scope>
    <source>
        <strain evidence="3">2902at01</strain>
    </source>
</reference>
<dbReference type="Proteomes" id="UP001595868">
    <property type="component" value="Unassembled WGS sequence"/>
</dbReference>
<feature type="domain" description="Transposase IS701-like DDE" evidence="1">
    <location>
        <begin position="37"/>
        <end position="119"/>
    </location>
</feature>
<sequence length="121" mass="13245">MWTKQDTAVAAAYRVDAARWSGLFDELMDAIGSRSSRSEPRRRVRDFLAGLLAPLPTKNCWTIAEHAGDDGPGGMQDFIGRASWDDAMVRADVQDFVVARLGHPDGVLLIDETGASRLAKE</sequence>
<accession>A0ABV8KWM5</accession>
<dbReference type="Pfam" id="PF13546">
    <property type="entry name" value="DDE_5"/>
    <property type="match status" value="1"/>
</dbReference>
<dbReference type="EMBL" id="JBHSBN010000040">
    <property type="protein sequence ID" value="MFC4110386.1"/>
    <property type="molecule type" value="Genomic_DNA"/>
</dbReference>
<dbReference type="InterPro" id="IPR038721">
    <property type="entry name" value="IS701-like_DDE_dom"/>
</dbReference>
<protein>
    <submittedName>
        <fullName evidence="2">Transposase</fullName>
    </submittedName>
</protein>
<evidence type="ECO:0000259" key="1">
    <source>
        <dbReference type="Pfam" id="PF13546"/>
    </source>
</evidence>
<name>A0ABV8KWM5_9ACTN</name>
<organism evidence="2 3">
    <name type="scientific">Micromonospora zhanjiangensis</name>
    <dbReference type="NCBI Taxonomy" id="1522057"/>
    <lineage>
        <taxon>Bacteria</taxon>
        <taxon>Bacillati</taxon>
        <taxon>Actinomycetota</taxon>
        <taxon>Actinomycetes</taxon>
        <taxon>Micromonosporales</taxon>
        <taxon>Micromonosporaceae</taxon>
        <taxon>Micromonospora</taxon>
    </lineage>
</organism>
<comment type="caution">
    <text evidence="2">The sequence shown here is derived from an EMBL/GenBank/DDBJ whole genome shotgun (WGS) entry which is preliminary data.</text>
</comment>
<evidence type="ECO:0000313" key="3">
    <source>
        <dbReference type="Proteomes" id="UP001595868"/>
    </source>
</evidence>
<proteinExistence type="predicted"/>
<keyword evidence="3" id="KW-1185">Reference proteome</keyword>
<dbReference type="RefSeq" id="WP_377552745.1">
    <property type="nucleotide sequence ID" value="NZ_JBHSBN010000040.1"/>
</dbReference>
<gene>
    <name evidence="2" type="ORF">ACFOX0_31255</name>
</gene>
<evidence type="ECO:0000313" key="2">
    <source>
        <dbReference type="EMBL" id="MFC4110386.1"/>
    </source>
</evidence>